<feature type="compositionally biased region" description="Basic and acidic residues" evidence="1">
    <location>
        <begin position="11"/>
        <end position="20"/>
    </location>
</feature>
<dbReference type="Proteomes" id="UP000193380">
    <property type="component" value="Unassembled WGS sequence"/>
</dbReference>
<reference evidence="2" key="1">
    <citation type="journal article" date="2014" name="Nat. Commun.">
        <title>The rainbow trout genome provides novel insights into evolution after whole-genome duplication in vertebrates.</title>
        <authorList>
            <person name="Berthelot C."/>
            <person name="Brunet F."/>
            <person name="Chalopin D."/>
            <person name="Juanchich A."/>
            <person name="Bernard M."/>
            <person name="Noel B."/>
            <person name="Bento P."/>
            <person name="Da Silva C."/>
            <person name="Labadie K."/>
            <person name="Alberti A."/>
            <person name="Aury J.M."/>
            <person name="Louis A."/>
            <person name="Dehais P."/>
            <person name="Bardou P."/>
            <person name="Montfort J."/>
            <person name="Klopp C."/>
            <person name="Cabau C."/>
            <person name="Gaspin C."/>
            <person name="Thorgaard G.H."/>
            <person name="Boussaha M."/>
            <person name="Quillet E."/>
            <person name="Guyomard R."/>
            <person name="Galiana D."/>
            <person name="Bobe J."/>
            <person name="Volff J.N."/>
            <person name="Genet C."/>
            <person name="Wincker P."/>
            <person name="Jaillon O."/>
            <person name="Roest Crollius H."/>
            <person name="Guiguen Y."/>
        </authorList>
    </citation>
    <scope>NUCLEOTIDE SEQUENCE [LARGE SCALE GENOMIC DNA]</scope>
</reference>
<dbReference type="PaxDb" id="8022-A0A060WRL6"/>
<reference evidence="2" key="2">
    <citation type="submission" date="2014-03" db="EMBL/GenBank/DDBJ databases">
        <authorList>
            <person name="Genoscope - CEA"/>
        </authorList>
    </citation>
    <scope>NUCLEOTIDE SEQUENCE</scope>
</reference>
<accession>A0A060WRL6</accession>
<dbReference type="AlphaFoldDB" id="A0A060WRL6"/>
<dbReference type="InterPro" id="IPR036397">
    <property type="entry name" value="RNaseH_sf"/>
</dbReference>
<sequence>MLEETGGGLQAEEHHPNREARGWQHHVVEVLCCSRDWCTSQNRWHHEGGKLCGYIEATSQDISQEVKAWSQMSQNDPKHTSKVVAKWFKDNKVKVLEWP</sequence>
<protein>
    <submittedName>
        <fullName evidence="2">Uncharacterized protein</fullName>
    </submittedName>
</protein>
<dbReference type="GO" id="GO:0003676">
    <property type="term" value="F:nucleic acid binding"/>
    <property type="evidence" value="ECO:0007669"/>
    <property type="project" value="InterPro"/>
</dbReference>
<evidence type="ECO:0000256" key="1">
    <source>
        <dbReference type="SAM" id="MobiDB-lite"/>
    </source>
</evidence>
<dbReference type="EMBL" id="FR904679">
    <property type="protein sequence ID" value="CDQ69687.1"/>
    <property type="molecule type" value="Genomic_DNA"/>
</dbReference>
<dbReference type="STRING" id="8022.A0A060WRL6"/>
<name>A0A060WRL6_ONCMY</name>
<feature type="region of interest" description="Disordered" evidence="1">
    <location>
        <begin position="1"/>
        <end position="20"/>
    </location>
</feature>
<evidence type="ECO:0000313" key="3">
    <source>
        <dbReference type="Proteomes" id="UP000193380"/>
    </source>
</evidence>
<dbReference type="Gene3D" id="3.30.420.10">
    <property type="entry name" value="Ribonuclease H-like superfamily/Ribonuclease H"/>
    <property type="match status" value="1"/>
</dbReference>
<evidence type="ECO:0000313" key="2">
    <source>
        <dbReference type="EMBL" id="CDQ69687.1"/>
    </source>
</evidence>
<organism evidence="2 3">
    <name type="scientific">Oncorhynchus mykiss</name>
    <name type="common">Rainbow trout</name>
    <name type="synonym">Salmo gairdneri</name>
    <dbReference type="NCBI Taxonomy" id="8022"/>
    <lineage>
        <taxon>Eukaryota</taxon>
        <taxon>Metazoa</taxon>
        <taxon>Chordata</taxon>
        <taxon>Craniata</taxon>
        <taxon>Vertebrata</taxon>
        <taxon>Euteleostomi</taxon>
        <taxon>Actinopterygii</taxon>
        <taxon>Neopterygii</taxon>
        <taxon>Teleostei</taxon>
        <taxon>Protacanthopterygii</taxon>
        <taxon>Salmoniformes</taxon>
        <taxon>Salmonidae</taxon>
        <taxon>Salmoninae</taxon>
        <taxon>Oncorhynchus</taxon>
    </lineage>
</organism>
<gene>
    <name evidence="2" type="ORF">GSONMT00052950001</name>
</gene>
<proteinExistence type="predicted"/>